<evidence type="ECO:0000256" key="6">
    <source>
        <dbReference type="SAM" id="Phobius"/>
    </source>
</evidence>
<dbReference type="Gene3D" id="3.30.70.270">
    <property type="match status" value="1"/>
</dbReference>
<proteinExistence type="predicted"/>
<dbReference type="PANTHER" id="PTHR33121:SF74">
    <property type="entry name" value="CYCLIC DI-GMP PHOSPHODIESTERASE PDEA-RELATED"/>
    <property type="match status" value="1"/>
</dbReference>
<evidence type="ECO:0000313" key="8">
    <source>
        <dbReference type="EMBL" id="OAT17302.1"/>
    </source>
</evidence>
<evidence type="ECO:0000256" key="5">
    <source>
        <dbReference type="ARBA" id="ARBA00023136"/>
    </source>
</evidence>
<dbReference type="PANTHER" id="PTHR33121">
    <property type="entry name" value="CYCLIC DI-GMP PHOSPHODIESTERASE PDEF"/>
    <property type="match status" value="1"/>
</dbReference>
<organism evidence="8 9">
    <name type="scientific">Buttiauxella noackiae ATCC 51607</name>
    <dbReference type="NCBI Taxonomy" id="1354255"/>
    <lineage>
        <taxon>Bacteria</taxon>
        <taxon>Pseudomonadati</taxon>
        <taxon>Pseudomonadota</taxon>
        <taxon>Gammaproteobacteria</taxon>
        <taxon>Enterobacterales</taxon>
        <taxon>Enterobacteriaceae</taxon>
        <taxon>Buttiauxella</taxon>
    </lineage>
</organism>
<keyword evidence="5 6" id="KW-0472">Membrane</keyword>
<dbReference type="GO" id="GO:0005886">
    <property type="term" value="C:plasma membrane"/>
    <property type="evidence" value="ECO:0007669"/>
    <property type="project" value="UniProtKB-SubCell"/>
</dbReference>
<dbReference type="EMBL" id="LXEO01000029">
    <property type="protein sequence ID" value="OAT17302.1"/>
    <property type="molecule type" value="Genomic_DNA"/>
</dbReference>
<dbReference type="PROSITE" id="PS50883">
    <property type="entry name" value="EAL"/>
    <property type="match status" value="1"/>
</dbReference>
<feature type="transmembrane region" description="Helical" evidence="6">
    <location>
        <begin position="261"/>
        <end position="279"/>
    </location>
</feature>
<feature type="transmembrane region" description="Helical" evidence="6">
    <location>
        <begin position="285"/>
        <end position="306"/>
    </location>
</feature>
<keyword evidence="4 6" id="KW-1133">Transmembrane helix</keyword>
<dbReference type="SMART" id="SM00052">
    <property type="entry name" value="EAL"/>
    <property type="match status" value="1"/>
</dbReference>
<reference evidence="8 9" key="1">
    <citation type="submission" date="2016-04" db="EMBL/GenBank/DDBJ databases">
        <title>ATOL: Assembling a taxonomically balanced genome-scale reconstruction of the evolutionary history of the Enterobacteriaceae.</title>
        <authorList>
            <person name="Plunkett G.III."/>
            <person name="Neeno-Eckwall E.C."/>
            <person name="Glasner J.D."/>
            <person name="Perna N.T."/>
        </authorList>
    </citation>
    <scope>NUCLEOTIDE SEQUENCE [LARGE SCALE GENOMIC DNA]</scope>
    <source>
        <strain evidence="8 9">ATCC 51607</strain>
    </source>
</reference>
<comment type="subcellular location">
    <subcellularLocation>
        <location evidence="1">Cell membrane</location>
        <topology evidence="1">Multi-pass membrane protein</topology>
    </subcellularLocation>
</comment>
<dbReference type="InterPro" id="IPR050706">
    <property type="entry name" value="Cyclic-di-GMP_PDE-like"/>
</dbReference>
<dbReference type="CDD" id="cd01948">
    <property type="entry name" value="EAL"/>
    <property type="match status" value="1"/>
</dbReference>
<dbReference type="InterPro" id="IPR043128">
    <property type="entry name" value="Rev_trsase/Diguanyl_cyclase"/>
</dbReference>
<dbReference type="SMART" id="SM00267">
    <property type="entry name" value="GGDEF"/>
    <property type="match status" value="1"/>
</dbReference>
<feature type="domain" description="EAL" evidence="7">
    <location>
        <begin position="484"/>
        <end position="731"/>
    </location>
</feature>
<gene>
    <name evidence="8" type="ORF">M979_2311</name>
</gene>
<accession>A0A1B7HNT5</accession>
<evidence type="ECO:0000256" key="3">
    <source>
        <dbReference type="ARBA" id="ARBA00022692"/>
    </source>
</evidence>
<keyword evidence="9" id="KW-1185">Reference proteome</keyword>
<dbReference type="Proteomes" id="UP000078286">
    <property type="component" value="Unassembled WGS sequence"/>
</dbReference>
<dbReference type="InterPro" id="IPR035919">
    <property type="entry name" value="EAL_sf"/>
</dbReference>
<dbReference type="InterPro" id="IPR007895">
    <property type="entry name" value="MASE1"/>
</dbReference>
<dbReference type="Pfam" id="PF05231">
    <property type="entry name" value="MASE1"/>
    <property type="match status" value="1"/>
</dbReference>
<evidence type="ECO:0000256" key="4">
    <source>
        <dbReference type="ARBA" id="ARBA00022989"/>
    </source>
</evidence>
<dbReference type="InterPro" id="IPR001633">
    <property type="entry name" value="EAL_dom"/>
</dbReference>
<sequence>MIFQKSIKKFLTALVLSLLLVPFSRYISPLTTIDGVQVYLAYLPMGLLIAMVFIYGRTAIIPLIISSVVTFSFVLHLSFVALASFVFCLIFPIIVCSIIARHYLGARWRYALTDKGMGTRIFWLGFVAPFSTKLLMYLAGRYIQFPQAVAAYFGDNSLMFMVVDFQNLIAASLIFTFLFYYPLRMVLNPNYARAFWRRCVLRDFIGPRRFYSFTWMLCLITLLAVLCSSWGMLQVSGYLVPVIFVLFTLGIRHFGPRLMGLLWAISVWLLLTYNEGFLYGVNTEFALSFILSVFISFSVCMLYMTMMFKKNEWMKRIYHSQALTDPLTQLPNLRALEHHVQCYPEGTLCCLRMSNLEFLSRHYGMMMRIHCKRMVTSQITPFLDEGEQVFQLPGSELLIFLRGQHTDARLEYIVDLLNSKKITWHNTMLEIEYGASYSVIDNSLEELHRTLGQLSFLSDQASESLRVLSLNTRVEYVSDKTTERVLLLQKIKHALNEEEPVTLYAQPVVNKMGHGYHEILSRITFDDELITPDKFIPVIAEFNLSTRFDMLVVKKLVNYLYLHPEKDEQSRFSVNLMPLTLMQKDIAQNIISLFTQFQVPTSSVIIEVTEEQAFSESETSMQNITLLRDYGFKIAIDDFGTGYANYERLKRLQADIIKIDGCFIKDITSDSLDPLIVKSICDMAKAKQLIVVAEFVETEEQRRLLCELGVQFLQGYLIGKPEPLALVNTLR</sequence>
<feature type="transmembrane region" description="Helical" evidence="6">
    <location>
        <begin position="39"/>
        <end position="55"/>
    </location>
</feature>
<evidence type="ECO:0000256" key="1">
    <source>
        <dbReference type="ARBA" id="ARBA00004651"/>
    </source>
</evidence>
<feature type="transmembrane region" description="Helical" evidence="6">
    <location>
        <begin position="210"/>
        <end position="232"/>
    </location>
</feature>
<feature type="transmembrane region" description="Helical" evidence="6">
    <location>
        <begin position="121"/>
        <end position="139"/>
    </location>
</feature>
<protein>
    <submittedName>
        <fullName evidence="8">Periplasmic protein</fullName>
    </submittedName>
</protein>
<dbReference type="Gene3D" id="3.20.20.450">
    <property type="entry name" value="EAL domain"/>
    <property type="match status" value="1"/>
</dbReference>
<dbReference type="GO" id="GO:0071111">
    <property type="term" value="F:cyclic-guanylate-specific phosphodiesterase activity"/>
    <property type="evidence" value="ECO:0007669"/>
    <property type="project" value="InterPro"/>
</dbReference>
<dbReference type="Pfam" id="PF00563">
    <property type="entry name" value="EAL"/>
    <property type="match status" value="1"/>
</dbReference>
<keyword evidence="2" id="KW-1003">Cell membrane</keyword>
<name>A0A1B7HNT5_9ENTR</name>
<comment type="caution">
    <text evidence="8">The sequence shown here is derived from an EMBL/GenBank/DDBJ whole genome shotgun (WGS) entry which is preliminary data.</text>
</comment>
<dbReference type="AlphaFoldDB" id="A0A1B7HNT5"/>
<evidence type="ECO:0000313" key="9">
    <source>
        <dbReference type="Proteomes" id="UP000078286"/>
    </source>
</evidence>
<feature type="transmembrane region" description="Helical" evidence="6">
    <location>
        <begin position="83"/>
        <end position="100"/>
    </location>
</feature>
<dbReference type="InterPro" id="IPR000160">
    <property type="entry name" value="GGDEF_dom"/>
</dbReference>
<dbReference type="PATRIC" id="fig|1354255.3.peg.2391"/>
<feature type="transmembrane region" description="Helical" evidence="6">
    <location>
        <begin position="159"/>
        <end position="183"/>
    </location>
</feature>
<dbReference type="SUPFAM" id="SSF141868">
    <property type="entry name" value="EAL domain-like"/>
    <property type="match status" value="1"/>
</dbReference>
<evidence type="ECO:0000256" key="2">
    <source>
        <dbReference type="ARBA" id="ARBA00022475"/>
    </source>
</evidence>
<evidence type="ECO:0000259" key="7">
    <source>
        <dbReference type="PROSITE" id="PS50883"/>
    </source>
</evidence>
<keyword evidence="3 6" id="KW-0812">Transmembrane</keyword>